<evidence type="ECO:0000313" key="2">
    <source>
        <dbReference type="Proteomes" id="UP000745577"/>
    </source>
</evidence>
<evidence type="ECO:0000313" key="1">
    <source>
        <dbReference type="EMBL" id="MCA9379561.1"/>
    </source>
</evidence>
<name>A0A955L0M4_9BACT</name>
<protein>
    <submittedName>
        <fullName evidence="1">Uncharacterized protein</fullName>
    </submittedName>
</protein>
<reference evidence="1" key="2">
    <citation type="journal article" date="2021" name="Microbiome">
        <title>Successional dynamics and alternative stable states in a saline activated sludge microbial community over 9 years.</title>
        <authorList>
            <person name="Wang Y."/>
            <person name="Ye J."/>
            <person name="Ju F."/>
            <person name="Liu L."/>
            <person name="Boyd J.A."/>
            <person name="Deng Y."/>
            <person name="Parks D.H."/>
            <person name="Jiang X."/>
            <person name="Yin X."/>
            <person name="Woodcroft B.J."/>
            <person name="Tyson G.W."/>
            <person name="Hugenholtz P."/>
            <person name="Polz M.F."/>
            <person name="Zhang T."/>
        </authorList>
    </citation>
    <scope>NUCLEOTIDE SEQUENCE</scope>
    <source>
        <strain evidence="1">HKST-UBA15</strain>
    </source>
</reference>
<sequence length="163" mass="17682">MAGAQASINKIKAETLTLESQKQEAVKGRSKLKEAVSSMKNQRNEIQSNLKRMYGGLDQINGAINSVKSHPLGPDHPQVSEQLAKLRAQKEQIIGQISYLKKGLNEIGNRINEYSGKLESVGQNIEMMGSAVGARKAALQKISGQMAAQIGLNSNRELGRKKG</sequence>
<organism evidence="1 2">
    <name type="scientific">Candidatus Dojkabacteria bacterium</name>
    <dbReference type="NCBI Taxonomy" id="2099670"/>
    <lineage>
        <taxon>Bacteria</taxon>
        <taxon>Candidatus Dojkabacteria</taxon>
    </lineage>
</organism>
<reference evidence="1" key="1">
    <citation type="submission" date="2020-04" db="EMBL/GenBank/DDBJ databases">
        <authorList>
            <person name="Zhang T."/>
        </authorList>
    </citation>
    <scope>NUCLEOTIDE SEQUENCE</scope>
    <source>
        <strain evidence="1">HKST-UBA15</strain>
    </source>
</reference>
<dbReference type="Proteomes" id="UP000745577">
    <property type="component" value="Unassembled WGS sequence"/>
</dbReference>
<comment type="caution">
    <text evidence="1">The sequence shown here is derived from an EMBL/GenBank/DDBJ whole genome shotgun (WGS) entry which is preliminary data.</text>
</comment>
<accession>A0A955L0M4</accession>
<dbReference type="Gene3D" id="1.10.287.1490">
    <property type="match status" value="1"/>
</dbReference>
<proteinExistence type="predicted"/>
<dbReference type="AlphaFoldDB" id="A0A955L0M4"/>
<dbReference type="EMBL" id="JAGQLL010000002">
    <property type="protein sequence ID" value="MCA9379561.1"/>
    <property type="molecule type" value="Genomic_DNA"/>
</dbReference>
<gene>
    <name evidence="1" type="ORF">KC675_00085</name>
</gene>